<proteinExistence type="predicted"/>
<organism evidence="1 2">
    <name type="scientific">Helicobacter cetorum (strain ATCC BAA-429 / MIT 00-7128)</name>
    <dbReference type="NCBI Taxonomy" id="182217"/>
    <lineage>
        <taxon>Bacteria</taxon>
        <taxon>Pseudomonadati</taxon>
        <taxon>Campylobacterota</taxon>
        <taxon>Epsilonproteobacteria</taxon>
        <taxon>Campylobacterales</taxon>
        <taxon>Helicobacteraceae</taxon>
        <taxon>Helicobacter</taxon>
    </lineage>
</organism>
<dbReference type="AlphaFoldDB" id="I0EP13"/>
<reference evidence="2" key="1">
    <citation type="submission" date="2012-04" db="EMBL/GenBank/DDBJ databases">
        <title>Complete genome sequence of Helicobacter cetorum strain MIT 00-7128.</title>
        <authorList>
            <person name="Kersulyte D."/>
            <person name="Berg D.E."/>
        </authorList>
    </citation>
    <scope>NUCLEOTIDE SEQUENCE [LARGE SCALE GENOMIC DNA]</scope>
    <source>
        <strain evidence="2">MIT 00-7128</strain>
    </source>
</reference>
<dbReference type="KEGG" id="hce:HCW_07120"/>
<sequence>MKAFLLFSHKLSQEQQQDLKLHYSVSEFVSLPKELQILWSQVPSQLESLKDYLNPIKEFIENNAAKNDIALISGDFGATFHMVNFCQNLGLLCVYATTKRDSFESMNEKGELVKTSTFKHVRFREYEK</sequence>
<name>I0EP13_HELC0</name>
<evidence type="ECO:0000313" key="1">
    <source>
        <dbReference type="EMBL" id="AFI04682.1"/>
    </source>
</evidence>
<dbReference type="InterPro" id="IPR049811">
    <property type="entry name" value="MJ1673-like_dom"/>
</dbReference>
<dbReference type="STRING" id="182217.HCW_07120"/>
<protein>
    <recommendedName>
        <fullName evidence="3">CRISPR-associated protein</fullName>
    </recommendedName>
</protein>
<dbReference type="PATRIC" id="fig|182217.3.peg.1506"/>
<keyword evidence="2" id="KW-1185">Reference proteome</keyword>
<dbReference type="eggNOG" id="ENOG5032UF4">
    <property type="taxonomic scope" value="Bacteria"/>
</dbReference>
<dbReference type="EMBL" id="CP003479">
    <property type="protein sequence ID" value="AFI04682.1"/>
    <property type="molecule type" value="Genomic_DNA"/>
</dbReference>
<gene>
    <name evidence="1" type="ordered locus">HCW_07120</name>
</gene>
<evidence type="ECO:0000313" key="2">
    <source>
        <dbReference type="Proteomes" id="UP000005010"/>
    </source>
</evidence>
<dbReference type="RefSeq" id="WP_014661549.1">
    <property type="nucleotide sequence ID" value="NC_017737.1"/>
</dbReference>
<dbReference type="Proteomes" id="UP000005010">
    <property type="component" value="Chromosome"/>
</dbReference>
<dbReference type="NCBIfam" id="NF040559">
    <property type="entry name" value="CAS_Csx20"/>
    <property type="match status" value="1"/>
</dbReference>
<accession>I0EP13</accession>
<dbReference type="HOGENOM" id="CLU_159273_0_0_7"/>
<evidence type="ECO:0008006" key="3">
    <source>
        <dbReference type="Google" id="ProtNLM"/>
    </source>
</evidence>